<evidence type="ECO:0000313" key="2">
    <source>
        <dbReference type="EMBL" id="KKK85150.1"/>
    </source>
</evidence>
<reference evidence="2" key="1">
    <citation type="journal article" date="2015" name="Nature">
        <title>Complex archaea that bridge the gap between prokaryotes and eukaryotes.</title>
        <authorList>
            <person name="Spang A."/>
            <person name="Saw J.H."/>
            <person name="Jorgensen S.L."/>
            <person name="Zaremba-Niedzwiedzka K."/>
            <person name="Martijn J."/>
            <person name="Lind A.E."/>
            <person name="van Eijk R."/>
            <person name="Schleper C."/>
            <person name="Guy L."/>
            <person name="Ettema T.J."/>
        </authorList>
    </citation>
    <scope>NUCLEOTIDE SEQUENCE</scope>
</reference>
<organism evidence="2">
    <name type="scientific">marine sediment metagenome</name>
    <dbReference type="NCBI Taxonomy" id="412755"/>
    <lineage>
        <taxon>unclassified sequences</taxon>
        <taxon>metagenomes</taxon>
        <taxon>ecological metagenomes</taxon>
    </lineage>
</organism>
<gene>
    <name evidence="2" type="ORF">LCGC14_2776180</name>
</gene>
<sequence length="56" mass="6483">MITIKELDKLIFLSTKEIKLENKIPRPFGIRLLGSFLISEGIFMVIFGIIYQNQVI</sequence>
<protein>
    <submittedName>
        <fullName evidence="2">Uncharacterized protein</fullName>
    </submittedName>
</protein>
<dbReference type="AlphaFoldDB" id="A0A0F8ZGL3"/>
<feature type="transmembrane region" description="Helical" evidence="1">
    <location>
        <begin position="28"/>
        <end position="51"/>
    </location>
</feature>
<keyword evidence="1" id="KW-1133">Transmembrane helix</keyword>
<keyword evidence="1" id="KW-0812">Transmembrane</keyword>
<evidence type="ECO:0000256" key="1">
    <source>
        <dbReference type="SAM" id="Phobius"/>
    </source>
</evidence>
<comment type="caution">
    <text evidence="2">The sequence shown here is derived from an EMBL/GenBank/DDBJ whole genome shotgun (WGS) entry which is preliminary data.</text>
</comment>
<accession>A0A0F8ZGL3</accession>
<proteinExistence type="predicted"/>
<dbReference type="EMBL" id="LAZR01051446">
    <property type="protein sequence ID" value="KKK85150.1"/>
    <property type="molecule type" value="Genomic_DNA"/>
</dbReference>
<keyword evidence="1" id="KW-0472">Membrane</keyword>
<name>A0A0F8ZGL3_9ZZZZ</name>